<organism evidence="9 10">
    <name type="scientific">Halobellus rubicundus</name>
    <dbReference type="NCBI Taxonomy" id="2996466"/>
    <lineage>
        <taxon>Archaea</taxon>
        <taxon>Methanobacteriati</taxon>
        <taxon>Methanobacteriota</taxon>
        <taxon>Stenosarchaea group</taxon>
        <taxon>Halobacteria</taxon>
        <taxon>Halobacteriales</taxon>
        <taxon>Haloferacaceae</taxon>
        <taxon>Halobellus</taxon>
    </lineage>
</organism>
<dbReference type="InterPro" id="IPR003594">
    <property type="entry name" value="HATPase_dom"/>
</dbReference>
<dbReference type="InterPro" id="IPR035965">
    <property type="entry name" value="PAS-like_dom_sf"/>
</dbReference>
<dbReference type="EMBL" id="JBGNYA010000001">
    <property type="protein sequence ID" value="MFA1611284.1"/>
    <property type="molecule type" value="Genomic_DNA"/>
</dbReference>
<reference evidence="9 10" key="1">
    <citation type="submission" date="2024-08" db="EMBL/GenBank/DDBJ databases">
        <title>Halobellus sp. MBLA0158 whole genome sequence.</title>
        <authorList>
            <person name="Hwang C.Y."/>
            <person name="Cho E.-S."/>
            <person name="Seo M.-J."/>
        </authorList>
    </citation>
    <scope>NUCLEOTIDE SEQUENCE [LARGE SCALE GENOMIC DNA]</scope>
    <source>
        <strain evidence="9 10">MBLA0158</strain>
    </source>
</reference>
<dbReference type="SMART" id="SM00086">
    <property type="entry name" value="PAC"/>
    <property type="match status" value="2"/>
</dbReference>
<accession>A0ABD5MF99</accession>
<feature type="domain" description="PAS" evidence="7">
    <location>
        <begin position="10"/>
        <end position="73"/>
    </location>
</feature>
<dbReference type="CDD" id="cd16936">
    <property type="entry name" value="HATPase_RsbW-like"/>
    <property type="match status" value="1"/>
</dbReference>
<evidence type="ECO:0000259" key="6">
    <source>
        <dbReference type="PROSITE" id="PS50109"/>
    </source>
</evidence>
<evidence type="ECO:0000256" key="3">
    <source>
        <dbReference type="ARBA" id="ARBA00022553"/>
    </source>
</evidence>
<dbReference type="InterPro" id="IPR000700">
    <property type="entry name" value="PAS-assoc_C"/>
</dbReference>
<dbReference type="SUPFAM" id="SSF55874">
    <property type="entry name" value="ATPase domain of HSP90 chaperone/DNA topoisomerase II/histidine kinase"/>
    <property type="match status" value="1"/>
</dbReference>
<dbReference type="PROSITE" id="PS50113">
    <property type="entry name" value="PAC"/>
    <property type="match status" value="2"/>
</dbReference>
<keyword evidence="5" id="KW-0418">Kinase</keyword>
<keyword evidence="3" id="KW-0597">Phosphoprotein</keyword>
<dbReference type="InterPro" id="IPR000014">
    <property type="entry name" value="PAS"/>
</dbReference>
<comment type="caution">
    <text evidence="9">The sequence shown here is derived from an EMBL/GenBank/DDBJ whole genome shotgun (WGS) entry which is preliminary data.</text>
</comment>
<dbReference type="SMART" id="SM00091">
    <property type="entry name" value="PAS"/>
    <property type="match status" value="2"/>
</dbReference>
<dbReference type="Pfam" id="PF08447">
    <property type="entry name" value="PAS_3"/>
    <property type="match status" value="2"/>
</dbReference>
<evidence type="ECO:0000256" key="5">
    <source>
        <dbReference type="ARBA" id="ARBA00022777"/>
    </source>
</evidence>
<name>A0ABD5MF99_9EURY</name>
<feature type="domain" description="PAC" evidence="8">
    <location>
        <begin position="78"/>
        <end position="128"/>
    </location>
</feature>
<feature type="domain" description="Histidine kinase" evidence="6">
    <location>
        <begin position="259"/>
        <end position="465"/>
    </location>
</feature>
<evidence type="ECO:0000313" key="10">
    <source>
        <dbReference type="Proteomes" id="UP001570511"/>
    </source>
</evidence>
<dbReference type="PANTHER" id="PTHR43304">
    <property type="entry name" value="PHYTOCHROME-LIKE PROTEIN CPH1"/>
    <property type="match status" value="1"/>
</dbReference>
<dbReference type="PANTHER" id="PTHR43304:SF1">
    <property type="entry name" value="PAC DOMAIN-CONTAINING PROTEIN"/>
    <property type="match status" value="1"/>
</dbReference>
<dbReference type="PROSITE" id="PS50112">
    <property type="entry name" value="PAS"/>
    <property type="match status" value="2"/>
</dbReference>
<feature type="domain" description="PAS" evidence="7">
    <location>
        <begin position="129"/>
        <end position="205"/>
    </location>
</feature>
<dbReference type="NCBIfam" id="TIGR00229">
    <property type="entry name" value="sensory_box"/>
    <property type="match status" value="2"/>
</dbReference>
<dbReference type="InterPro" id="IPR005467">
    <property type="entry name" value="His_kinase_dom"/>
</dbReference>
<dbReference type="InterPro" id="IPR013655">
    <property type="entry name" value="PAS_fold_3"/>
</dbReference>
<comment type="catalytic activity">
    <reaction evidence="1">
        <text>ATP + protein L-histidine = ADP + protein N-phospho-L-histidine.</text>
        <dbReference type="EC" id="2.7.13.3"/>
    </reaction>
</comment>
<dbReference type="CDD" id="cd00130">
    <property type="entry name" value="PAS"/>
    <property type="match status" value="2"/>
</dbReference>
<sequence length="466" mass="52570">MVPPDPDGILLDYSQDKVVLLDESGTFTYANDAVEPILGFAPEELVGENAFEYIHPEDREAVRTAFERTIASDAFTETSVEYRHRAKDGSWVWLESRMSNLTDSALDGYVVSSRDVTDRVRAEEERQRTAERLEEIAAASGDVLWMFDADWSEVLFVNPAYEEIYGRPVEELESDPESFLETVHPDDVPQVRDAMECLNSGMSVDMEYRIDAEEGQDRWVWVQAEPIIEDGEVVRITGFTSDITDRRRRERQLYVMDNLLRHNLRNDLNLILGMAELIEDDVPEAEARTAVIRRTGEALLESAEKGREIIDLLTKRGRRERLDLGNVVADACDTVHERFDRPIVETGSIEPCTVRARTELRLCVVELLENAIRHSDSETPFVRVSVHCADTGDEAVLTVEDDSAPIPSIEADVLEGNHEMNDVYHSSGLGFWLLYWCVELSGGSVSVESDPESGNTITVRLPLDEG</sequence>
<proteinExistence type="predicted"/>
<dbReference type="Gene3D" id="3.30.450.20">
    <property type="entry name" value="PAS domain"/>
    <property type="match status" value="2"/>
</dbReference>
<dbReference type="PROSITE" id="PS50109">
    <property type="entry name" value="HIS_KIN"/>
    <property type="match status" value="1"/>
</dbReference>
<evidence type="ECO:0000256" key="2">
    <source>
        <dbReference type="ARBA" id="ARBA00012438"/>
    </source>
</evidence>
<dbReference type="InterPro" id="IPR036890">
    <property type="entry name" value="HATPase_C_sf"/>
</dbReference>
<evidence type="ECO:0000259" key="7">
    <source>
        <dbReference type="PROSITE" id="PS50112"/>
    </source>
</evidence>
<keyword evidence="4" id="KW-0808">Transferase</keyword>
<dbReference type="SMART" id="SM00387">
    <property type="entry name" value="HATPase_c"/>
    <property type="match status" value="1"/>
</dbReference>
<gene>
    <name evidence="9" type="ORF">OS889_09750</name>
</gene>
<dbReference type="InterPro" id="IPR001610">
    <property type="entry name" value="PAC"/>
</dbReference>
<dbReference type="Pfam" id="PF02518">
    <property type="entry name" value="HATPase_c"/>
    <property type="match status" value="1"/>
</dbReference>
<dbReference type="AlphaFoldDB" id="A0ABD5MF99"/>
<evidence type="ECO:0000256" key="1">
    <source>
        <dbReference type="ARBA" id="ARBA00000085"/>
    </source>
</evidence>
<dbReference type="RefSeq" id="WP_372389469.1">
    <property type="nucleotide sequence ID" value="NZ_JBGNYA010000001.1"/>
</dbReference>
<dbReference type="SUPFAM" id="SSF55785">
    <property type="entry name" value="PYP-like sensor domain (PAS domain)"/>
    <property type="match status" value="2"/>
</dbReference>
<dbReference type="GO" id="GO:0004673">
    <property type="term" value="F:protein histidine kinase activity"/>
    <property type="evidence" value="ECO:0007669"/>
    <property type="project" value="UniProtKB-EC"/>
</dbReference>
<dbReference type="InterPro" id="IPR052162">
    <property type="entry name" value="Sensor_kinase/Photoreceptor"/>
</dbReference>
<dbReference type="EC" id="2.7.13.3" evidence="2"/>
<evidence type="ECO:0000259" key="8">
    <source>
        <dbReference type="PROSITE" id="PS50113"/>
    </source>
</evidence>
<keyword evidence="10" id="KW-1185">Reference proteome</keyword>
<dbReference type="Proteomes" id="UP001570511">
    <property type="component" value="Unassembled WGS sequence"/>
</dbReference>
<feature type="domain" description="PAC" evidence="8">
    <location>
        <begin position="204"/>
        <end position="255"/>
    </location>
</feature>
<evidence type="ECO:0000313" key="9">
    <source>
        <dbReference type="EMBL" id="MFA1611284.1"/>
    </source>
</evidence>
<protein>
    <recommendedName>
        <fullName evidence="2">histidine kinase</fullName>
        <ecNumber evidence="2">2.7.13.3</ecNumber>
    </recommendedName>
</protein>
<evidence type="ECO:0000256" key="4">
    <source>
        <dbReference type="ARBA" id="ARBA00022679"/>
    </source>
</evidence>
<dbReference type="Gene3D" id="3.30.565.10">
    <property type="entry name" value="Histidine kinase-like ATPase, C-terminal domain"/>
    <property type="match status" value="1"/>
</dbReference>